<dbReference type="SUPFAM" id="SSF64307">
    <property type="entry name" value="SirA-like"/>
    <property type="match status" value="1"/>
</dbReference>
<dbReference type="AlphaFoldDB" id="A0A840USN4"/>
<protein>
    <submittedName>
        <fullName evidence="3">Selenium metabolism protein YedF</fullName>
    </submittedName>
</protein>
<dbReference type="PANTHER" id="PTHR33279">
    <property type="entry name" value="SULFUR CARRIER PROTEIN YEDF-RELATED"/>
    <property type="match status" value="1"/>
</dbReference>
<keyword evidence="4" id="KW-1185">Reference proteome</keyword>
<dbReference type="SUPFAM" id="SSF75169">
    <property type="entry name" value="DsrEFH-like"/>
    <property type="match status" value="1"/>
</dbReference>
<comment type="similarity">
    <text evidence="1">Belongs to the sulfur carrier protein TusA family.</text>
</comment>
<dbReference type="NCBIfam" id="TIGR03527">
    <property type="entry name" value="selenium_YedF"/>
    <property type="match status" value="1"/>
</dbReference>
<name>A0A840USN4_9BACT</name>
<organism evidence="3 4">
    <name type="scientific">Desulfoprunum benzoelyticum</name>
    <dbReference type="NCBI Taxonomy" id="1506996"/>
    <lineage>
        <taxon>Bacteria</taxon>
        <taxon>Pseudomonadati</taxon>
        <taxon>Thermodesulfobacteriota</taxon>
        <taxon>Desulfobulbia</taxon>
        <taxon>Desulfobulbales</taxon>
        <taxon>Desulfobulbaceae</taxon>
        <taxon>Desulfoprunum</taxon>
    </lineage>
</organism>
<dbReference type="Proteomes" id="UP000539642">
    <property type="component" value="Unassembled WGS sequence"/>
</dbReference>
<evidence type="ECO:0000259" key="2">
    <source>
        <dbReference type="Pfam" id="PF01206"/>
    </source>
</evidence>
<dbReference type="CDD" id="cd03421">
    <property type="entry name" value="SirA_like_N"/>
    <property type="match status" value="1"/>
</dbReference>
<dbReference type="InterPro" id="IPR027396">
    <property type="entry name" value="DsrEFH-like"/>
</dbReference>
<accession>A0A840USN4</accession>
<reference evidence="3 4" key="1">
    <citation type="submission" date="2020-08" db="EMBL/GenBank/DDBJ databases">
        <title>Genomic Encyclopedia of Type Strains, Phase IV (KMG-IV): sequencing the most valuable type-strain genomes for metagenomic binning, comparative biology and taxonomic classification.</title>
        <authorList>
            <person name="Goeker M."/>
        </authorList>
    </citation>
    <scope>NUCLEOTIDE SEQUENCE [LARGE SCALE GENOMIC DNA]</scope>
    <source>
        <strain evidence="3 4">DSM 28570</strain>
    </source>
</reference>
<evidence type="ECO:0000313" key="4">
    <source>
        <dbReference type="Proteomes" id="UP000539642"/>
    </source>
</evidence>
<dbReference type="InterPro" id="IPR036868">
    <property type="entry name" value="TusA-like_sf"/>
</dbReference>
<dbReference type="Pfam" id="PF01206">
    <property type="entry name" value="TusA"/>
    <property type="match status" value="1"/>
</dbReference>
<comment type="caution">
    <text evidence="3">The sequence shown here is derived from an EMBL/GenBank/DDBJ whole genome shotgun (WGS) entry which is preliminary data.</text>
</comment>
<dbReference type="InterPro" id="IPR003787">
    <property type="entry name" value="Sulphur_relay_DsrE/F-like"/>
</dbReference>
<dbReference type="InterPro" id="IPR001455">
    <property type="entry name" value="TusA-like"/>
</dbReference>
<dbReference type="PANTHER" id="PTHR33279:SF6">
    <property type="entry name" value="SULFUR CARRIER PROTEIN YEDF-RELATED"/>
    <property type="match status" value="1"/>
</dbReference>
<dbReference type="Pfam" id="PF02635">
    <property type="entry name" value="DsrE"/>
    <property type="match status" value="1"/>
</dbReference>
<feature type="domain" description="UPF0033" evidence="2">
    <location>
        <begin position="2"/>
        <end position="69"/>
    </location>
</feature>
<gene>
    <name evidence="3" type="ORF">HNQ81_001575</name>
</gene>
<evidence type="ECO:0000313" key="3">
    <source>
        <dbReference type="EMBL" id="MBB5347846.1"/>
    </source>
</evidence>
<sequence length="203" mass="21930">MKIIDCRGMNCPEPVLQTRQAMAAGAPEGLAVIVDNEGSKDNVERFARSQGCTTTVTVLADGQYRVEISGITAGAASTEVDPAVLTCPPTTIGPVCIIPADSMGRGSEELGWALLQNYVKTLRELSPLPSRIFFYNGGVKIVATDNKAVEAVIEMERRGVEIWACGTCLEYFHLEKDLKVGRITNMFDIVNTMATAARVISPY</sequence>
<dbReference type="Gene3D" id="3.30.110.40">
    <property type="entry name" value="TusA-like domain"/>
    <property type="match status" value="1"/>
</dbReference>
<dbReference type="InterPro" id="IPR019870">
    <property type="entry name" value="Se_metab_YedF"/>
</dbReference>
<dbReference type="EMBL" id="JACHEO010000007">
    <property type="protein sequence ID" value="MBB5347846.1"/>
    <property type="molecule type" value="Genomic_DNA"/>
</dbReference>
<evidence type="ECO:0000256" key="1">
    <source>
        <dbReference type="ARBA" id="ARBA00008984"/>
    </source>
</evidence>
<proteinExistence type="inferred from homology"/>
<dbReference type="RefSeq" id="WP_183350005.1">
    <property type="nucleotide sequence ID" value="NZ_JACHEO010000007.1"/>
</dbReference>